<dbReference type="NCBIfam" id="TIGR02098">
    <property type="entry name" value="MJ0042_CXXC"/>
    <property type="match status" value="1"/>
</dbReference>
<dbReference type="AlphaFoldDB" id="A0A1U7J381"/>
<feature type="domain" description="Type I restriction enzyme R protein N-terminal" evidence="2">
    <location>
        <begin position="119"/>
        <end position="207"/>
    </location>
</feature>
<evidence type="ECO:0000259" key="2">
    <source>
        <dbReference type="Pfam" id="PF13588"/>
    </source>
</evidence>
<sequence>MTTISPSIVDNYIGFTSCDDCKTRFRVKSEYQNQIGKPVRCPKCRNVFVMELVEPTPLEVVSIQAANTEEESDNKSNPKTIRRRTKAEIRQETIDSIRDGFRRLHPRLVEISNSPKASEEEVRRWCIEALENVLGYSKNELDTEVRTLGGKVDIALKRGDHIFLVIECKNIRAKLNNNVRDQAAGYATSLSAEWAVVTNGQIWRLYRVIPQPGRDPRFIEIFDVSLLDEDGVSEVDAEKLYLLTSKAVFGGDLENESHLVACISKKRMLKALDSERVIKALRLELATTYKDEQDKNVPLNDEDVQRALQNVLGLGDL</sequence>
<keyword evidence="4" id="KW-0255">Endonuclease</keyword>
<dbReference type="GO" id="GO:0004519">
    <property type="term" value="F:endonuclease activity"/>
    <property type="evidence" value="ECO:0007669"/>
    <property type="project" value="UniProtKB-KW"/>
</dbReference>
<feature type="region of interest" description="Disordered" evidence="1">
    <location>
        <begin position="64"/>
        <end position="86"/>
    </location>
</feature>
<feature type="domain" description="Zinc finger/thioredoxin putative" evidence="3">
    <location>
        <begin position="16"/>
        <end position="49"/>
    </location>
</feature>
<dbReference type="Pfam" id="PF13719">
    <property type="entry name" value="Zn_ribbon_5"/>
    <property type="match status" value="1"/>
</dbReference>
<keyword evidence="4" id="KW-0378">Hydrolase</keyword>
<dbReference type="EMBL" id="MRCG01000012">
    <property type="protein sequence ID" value="OKH46635.1"/>
    <property type="molecule type" value="Genomic_DNA"/>
</dbReference>
<dbReference type="OrthoDB" id="570928at2"/>
<accession>A0A1U7J381</accession>
<comment type="caution">
    <text evidence="4">The sequence shown here is derived from an EMBL/GenBank/DDBJ whole genome shotgun (WGS) entry which is preliminary data.</text>
</comment>
<protein>
    <submittedName>
        <fullName evidence="4">Type IV restriction endonuclease</fullName>
    </submittedName>
</protein>
<organism evidence="4 5">
    <name type="scientific">Phormidium tenue NIES-30</name>
    <dbReference type="NCBI Taxonomy" id="549789"/>
    <lineage>
        <taxon>Bacteria</taxon>
        <taxon>Bacillati</taxon>
        <taxon>Cyanobacteriota</taxon>
        <taxon>Cyanophyceae</taxon>
        <taxon>Oscillatoriophycideae</taxon>
        <taxon>Oscillatoriales</taxon>
        <taxon>Oscillatoriaceae</taxon>
        <taxon>Phormidium</taxon>
    </lineage>
</organism>
<reference evidence="4 5" key="1">
    <citation type="submission" date="2016-11" db="EMBL/GenBank/DDBJ databases">
        <title>Draft Genome Sequences of Nine Cyanobacterial Strains from Diverse Habitats.</title>
        <authorList>
            <person name="Zhu T."/>
            <person name="Hou S."/>
            <person name="Lu X."/>
            <person name="Hess W.R."/>
        </authorList>
    </citation>
    <scope>NUCLEOTIDE SEQUENCE [LARGE SCALE GENOMIC DNA]</scope>
    <source>
        <strain evidence="4 5">NIES-30</strain>
    </source>
</reference>
<dbReference type="Gene3D" id="3.40.1350.10">
    <property type="match status" value="1"/>
</dbReference>
<proteinExistence type="predicted"/>
<dbReference type="GO" id="GO:0003676">
    <property type="term" value="F:nucleic acid binding"/>
    <property type="evidence" value="ECO:0007669"/>
    <property type="project" value="InterPro"/>
</dbReference>
<keyword evidence="4" id="KW-0540">Nuclease</keyword>
<evidence type="ECO:0000256" key="1">
    <source>
        <dbReference type="SAM" id="MobiDB-lite"/>
    </source>
</evidence>
<dbReference type="InterPro" id="IPR011856">
    <property type="entry name" value="tRNA_endonuc-like_dom_sf"/>
</dbReference>
<gene>
    <name evidence="4" type="ORF">NIES30_16195</name>
</gene>
<name>A0A1U7J381_9CYAN</name>
<evidence type="ECO:0000313" key="5">
    <source>
        <dbReference type="Proteomes" id="UP000185557"/>
    </source>
</evidence>
<dbReference type="Pfam" id="PF13588">
    <property type="entry name" value="HSDR_N_2"/>
    <property type="match status" value="1"/>
</dbReference>
<dbReference type="InterPro" id="IPR029464">
    <property type="entry name" value="HSDR_N"/>
</dbReference>
<evidence type="ECO:0000313" key="4">
    <source>
        <dbReference type="EMBL" id="OKH46635.1"/>
    </source>
</evidence>
<evidence type="ECO:0000259" key="3">
    <source>
        <dbReference type="Pfam" id="PF13719"/>
    </source>
</evidence>
<keyword evidence="5" id="KW-1185">Reference proteome</keyword>
<dbReference type="InterPro" id="IPR011723">
    <property type="entry name" value="Znf/thioredoxin_put"/>
</dbReference>
<dbReference type="Proteomes" id="UP000185557">
    <property type="component" value="Unassembled WGS sequence"/>
</dbReference>